<evidence type="ECO:0000313" key="3">
    <source>
        <dbReference type="Proteomes" id="UP000504636"/>
    </source>
</evidence>
<evidence type="ECO:0000313" key="4">
    <source>
        <dbReference type="RefSeq" id="XP_033576685.1"/>
    </source>
</evidence>
<organism evidence="2">
    <name type="scientific">Mytilinidion resinicola</name>
    <dbReference type="NCBI Taxonomy" id="574789"/>
    <lineage>
        <taxon>Eukaryota</taxon>
        <taxon>Fungi</taxon>
        <taxon>Dikarya</taxon>
        <taxon>Ascomycota</taxon>
        <taxon>Pezizomycotina</taxon>
        <taxon>Dothideomycetes</taxon>
        <taxon>Pleosporomycetidae</taxon>
        <taxon>Mytilinidiales</taxon>
        <taxon>Mytilinidiaceae</taxon>
        <taxon>Mytilinidion</taxon>
    </lineage>
</organism>
<dbReference type="Proteomes" id="UP000504636">
    <property type="component" value="Unplaced"/>
</dbReference>
<sequence length="97" mass="9422">MTSTTAAVAPTAAMRPSRVPLLRVPRLASLLWAEILVRGGEELGGDETGAGGAGEAAGAGGVGGGPGGVVGGGGDPKRGELGWCECCWGRCFAANLA</sequence>
<dbReference type="AlphaFoldDB" id="A0A6A6YLR2"/>
<evidence type="ECO:0000256" key="1">
    <source>
        <dbReference type="SAM" id="MobiDB-lite"/>
    </source>
</evidence>
<keyword evidence="3" id="KW-1185">Reference proteome</keyword>
<gene>
    <name evidence="2 4" type="ORF">BDZ99DRAFT_521048</name>
</gene>
<accession>A0A6A6YLR2</accession>
<reference evidence="4" key="3">
    <citation type="submission" date="2025-04" db="UniProtKB">
        <authorList>
            <consortium name="RefSeq"/>
        </authorList>
    </citation>
    <scope>IDENTIFICATION</scope>
    <source>
        <strain evidence="4">CBS 304.34</strain>
    </source>
</reference>
<dbReference type="EMBL" id="MU003701">
    <property type="protein sequence ID" value="KAF2809721.1"/>
    <property type="molecule type" value="Genomic_DNA"/>
</dbReference>
<dbReference type="GeneID" id="54466478"/>
<protein>
    <submittedName>
        <fullName evidence="2 4">Uncharacterized protein</fullName>
    </submittedName>
</protein>
<reference evidence="4" key="2">
    <citation type="submission" date="2020-04" db="EMBL/GenBank/DDBJ databases">
        <authorList>
            <consortium name="NCBI Genome Project"/>
        </authorList>
    </citation>
    <scope>NUCLEOTIDE SEQUENCE</scope>
    <source>
        <strain evidence="4">CBS 304.34</strain>
    </source>
</reference>
<feature type="compositionally biased region" description="Gly residues" evidence="1">
    <location>
        <begin position="46"/>
        <end position="63"/>
    </location>
</feature>
<feature type="region of interest" description="Disordered" evidence="1">
    <location>
        <begin position="44"/>
        <end position="63"/>
    </location>
</feature>
<dbReference type="RefSeq" id="XP_033576685.1">
    <property type="nucleotide sequence ID" value="XM_033725585.1"/>
</dbReference>
<proteinExistence type="predicted"/>
<name>A0A6A6YLR2_9PEZI</name>
<reference evidence="2 4" key="1">
    <citation type="journal article" date="2020" name="Stud. Mycol.">
        <title>101 Dothideomycetes genomes: a test case for predicting lifestyles and emergence of pathogens.</title>
        <authorList>
            <person name="Haridas S."/>
            <person name="Albert R."/>
            <person name="Binder M."/>
            <person name="Bloem J."/>
            <person name="Labutti K."/>
            <person name="Salamov A."/>
            <person name="Andreopoulos B."/>
            <person name="Baker S."/>
            <person name="Barry K."/>
            <person name="Bills G."/>
            <person name="Bluhm B."/>
            <person name="Cannon C."/>
            <person name="Castanera R."/>
            <person name="Culley D."/>
            <person name="Daum C."/>
            <person name="Ezra D."/>
            <person name="Gonzalez J."/>
            <person name="Henrissat B."/>
            <person name="Kuo A."/>
            <person name="Liang C."/>
            <person name="Lipzen A."/>
            <person name="Lutzoni F."/>
            <person name="Magnuson J."/>
            <person name="Mondo S."/>
            <person name="Nolan M."/>
            <person name="Ohm R."/>
            <person name="Pangilinan J."/>
            <person name="Park H.-J."/>
            <person name="Ramirez L."/>
            <person name="Alfaro M."/>
            <person name="Sun H."/>
            <person name="Tritt A."/>
            <person name="Yoshinaga Y."/>
            <person name="Zwiers L.-H."/>
            <person name="Turgeon B."/>
            <person name="Goodwin S."/>
            <person name="Spatafora J."/>
            <person name="Crous P."/>
            <person name="Grigoriev I."/>
        </authorList>
    </citation>
    <scope>NUCLEOTIDE SEQUENCE</scope>
    <source>
        <strain evidence="2 4">CBS 304.34</strain>
    </source>
</reference>
<evidence type="ECO:0000313" key="2">
    <source>
        <dbReference type="EMBL" id="KAF2809721.1"/>
    </source>
</evidence>